<keyword evidence="2" id="KW-1185">Reference proteome</keyword>
<organism evidence="1 2">
    <name type="scientific">Austropuccinia psidii MF-1</name>
    <dbReference type="NCBI Taxonomy" id="1389203"/>
    <lineage>
        <taxon>Eukaryota</taxon>
        <taxon>Fungi</taxon>
        <taxon>Dikarya</taxon>
        <taxon>Basidiomycota</taxon>
        <taxon>Pucciniomycotina</taxon>
        <taxon>Pucciniomycetes</taxon>
        <taxon>Pucciniales</taxon>
        <taxon>Sphaerophragmiaceae</taxon>
        <taxon>Austropuccinia</taxon>
    </lineage>
</organism>
<evidence type="ECO:0000313" key="2">
    <source>
        <dbReference type="Proteomes" id="UP000765509"/>
    </source>
</evidence>
<dbReference type="EMBL" id="AVOT02139538">
    <property type="protein sequence ID" value="MBW0590678.1"/>
    <property type="molecule type" value="Genomic_DNA"/>
</dbReference>
<name>A0A9Q3L001_9BASI</name>
<protein>
    <submittedName>
        <fullName evidence="1">Uncharacterized protein</fullName>
    </submittedName>
</protein>
<reference evidence="1" key="1">
    <citation type="submission" date="2021-03" db="EMBL/GenBank/DDBJ databases">
        <title>Draft genome sequence of rust myrtle Austropuccinia psidii MF-1, a brazilian biotype.</title>
        <authorList>
            <person name="Quecine M.C."/>
            <person name="Pachon D.M.R."/>
            <person name="Bonatelli M.L."/>
            <person name="Correr F.H."/>
            <person name="Franceschini L.M."/>
            <person name="Leite T.F."/>
            <person name="Margarido G.R.A."/>
            <person name="Almeida C.A."/>
            <person name="Ferrarezi J.A."/>
            <person name="Labate C.A."/>
        </authorList>
    </citation>
    <scope>NUCLEOTIDE SEQUENCE</scope>
    <source>
        <strain evidence="1">MF-1</strain>
    </source>
</reference>
<dbReference type="AlphaFoldDB" id="A0A9Q3L001"/>
<proteinExistence type="predicted"/>
<accession>A0A9Q3L001</accession>
<evidence type="ECO:0000313" key="1">
    <source>
        <dbReference type="EMBL" id="MBW0590678.1"/>
    </source>
</evidence>
<dbReference type="Proteomes" id="UP000765509">
    <property type="component" value="Unassembled WGS sequence"/>
</dbReference>
<comment type="caution">
    <text evidence="1">The sequence shown here is derived from an EMBL/GenBank/DDBJ whole genome shotgun (WGS) entry which is preliminary data.</text>
</comment>
<gene>
    <name evidence="1" type="ORF">O181_130393</name>
</gene>
<sequence length="127" mass="15002">MDGQLNEEQLDLLQHPTHHFLQHLDQWGNHQSFLFSSLHSLPLQYWSLRLGPLSWNIWAYHQLILALQHLSTLPHPSTWNQSLHQNISTNSIKICKSLTLKKSGSSIRSRFLRDWEFFRKRPILSTP</sequence>